<evidence type="ECO:0000313" key="2">
    <source>
        <dbReference type="Proteomes" id="UP000504637"/>
    </source>
</evidence>
<accession>A0A6J3MG45</accession>
<reference evidence="3" key="3">
    <citation type="submission" date="2025-08" db="UniProtKB">
        <authorList>
            <consortium name="RefSeq"/>
        </authorList>
    </citation>
    <scope>IDENTIFICATION</scope>
    <source>
        <strain evidence="3">CBS 342.82</strain>
    </source>
</reference>
<dbReference type="GeneID" id="54360695"/>
<dbReference type="PANTHER" id="PTHR42085">
    <property type="entry name" value="F-BOX DOMAIN-CONTAINING PROTEIN"/>
    <property type="match status" value="1"/>
</dbReference>
<dbReference type="RefSeq" id="XP_033463675.1">
    <property type="nucleotide sequence ID" value="XM_033602895.1"/>
</dbReference>
<feature type="compositionally biased region" description="Pro residues" evidence="1">
    <location>
        <begin position="19"/>
        <end position="28"/>
    </location>
</feature>
<reference evidence="3" key="1">
    <citation type="submission" date="2020-01" db="EMBL/GenBank/DDBJ databases">
        <authorList>
            <consortium name="DOE Joint Genome Institute"/>
            <person name="Haridas S."/>
            <person name="Albert R."/>
            <person name="Binder M."/>
            <person name="Bloem J."/>
            <person name="Labutti K."/>
            <person name="Salamov A."/>
            <person name="Andreopoulos B."/>
            <person name="Baker S.E."/>
            <person name="Barry K."/>
            <person name="Bills G."/>
            <person name="Bluhm B.H."/>
            <person name="Cannon C."/>
            <person name="Castanera R."/>
            <person name="Culley D.E."/>
            <person name="Daum C."/>
            <person name="Ezra D."/>
            <person name="Gonzalez J.B."/>
            <person name="Henrissat B."/>
            <person name="Kuo A."/>
            <person name="Liang C."/>
            <person name="Lipzen A."/>
            <person name="Lutzoni F."/>
            <person name="Magnuson J."/>
            <person name="Mondo S."/>
            <person name="Nolan M."/>
            <person name="Ohm R."/>
            <person name="Pangilinan J."/>
            <person name="Park H.-J."/>
            <person name="Ramirez L."/>
            <person name="Alfaro M."/>
            <person name="Sun H."/>
            <person name="Tritt A."/>
            <person name="Yoshinaga Y."/>
            <person name="Zwiers L.-H."/>
            <person name="Turgeon B.G."/>
            <person name="Goodwin S.B."/>
            <person name="Spatafora J.W."/>
            <person name="Crous P.W."/>
            <person name="Grigoriev I.V."/>
        </authorList>
    </citation>
    <scope>NUCLEOTIDE SEQUENCE</scope>
    <source>
        <strain evidence="3">CBS 342.82</strain>
    </source>
</reference>
<dbReference type="InterPro" id="IPR038883">
    <property type="entry name" value="AN11006-like"/>
</dbReference>
<dbReference type="Proteomes" id="UP000504637">
    <property type="component" value="Unplaced"/>
</dbReference>
<protein>
    <recommendedName>
        <fullName evidence="4">F-box domain-containing protein</fullName>
    </recommendedName>
</protein>
<proteinExistence type="predicted"/>
<keyword evidence="2" id="KW-1185">Reference proteome</keyword>
<reference evidence="3" key="2">
    <citation type="submission" date="2020-04" db="EMBL/GenBank/DDBJ databases">
        <authorList>
            <consortium name="NCBI Genome Project"/>
        </authorList>
    </citation>
    <scope>NUCLEOTIDE SEQUENCE</scope>
    <source>
        <strain evidence="3">CBS 342.82</strain>
    </source>
</reference>
<feature type="region of interest" description="Disordered" evidence="1">
    <location>
        <begin position="1"/>
        <end position="28"/>
    </location>
</feature>
<dbReference type="PANTHER" id="PTHR42085:SF2">
    <property type="entry name" value="F-BOX DOMAIN-CONTAINING PROTEIN"/>
    <property type="match status" value="1"/>
</dbReference>
<evidence type="ECO:0000256" key="1">
    <source>
        <dbReference type="SAM" id="MobiDB-lite"/>
    </source>
</evidence>
<evidence type="ECO:0008006" key="4">
    <source>
        <dbReference type="Google" id="ProtNLM"/>
    </source>
</evidence>
<evidence type="ECO:0000313" key="3">
    <source>
        <dbReference type="RefSeq" id="XP_033463675.1"/>
    </source>
</evidence>
<gene>
    <name evidence="3" type="ORF">K489DRAFT_367830</name>
</gene>
<organism evidence="3">
    <name type="scientific">Dissoconium aciculare CBS 342.82</name>
    <dbReference type="NCBI Taxonomy" id="1314786"/>
    <lineage>
        <taxon>Eukaryota</taxon>
        <taxon>Fungi</taxon>
        <taxon>Dikarya</taxon>
        <taxon>Ascomycota</taxon>
        <taxon>Pezizomycotina</taxon>
        <taxon>Dothideomycetes</taxon>
        <taxon>Dothideomycetidae</taxon>
        <taxon>Mycosphaerellales</taxon>
        <taxon>Dissoconiaceae</taxon>
        <taxon>Dissoconium</taxon>
    </lineage>
</organism>
<dbReference type="OrthoDB" id="3932237at2759"/>
<name>A0A6J3MG45_9PEZI</name>
<sequence length="220" mass="25207">MLADSNEGCSPVPDHHPPVSRPSPPAWRPPGSSPLLALPTELQLAIYEMVLIYPQTLSINHLSGNILRDIHDTTELIPQHYALTQVCTFVRDLTNPIFYSRNRFSAELVLDWGLEPMVKWLGGLGVQKRLWVGSLSFFHEGLAWQLVEYRLLREIFRSPIVRDMYGKLLHKPVIHILEHVWLETGFARHELVFAIDPVEDGRPDWTDALETLFMPMSPSR</sequence>
<dbReference type="AlphaFoldDB" id="A0A6J3MG45"/>